<proteinExistence type="predicted"/>
<evidence type="ECO:0000256" key="8">
    <source>
        <dbReference type="SAM" id="Phobius"/>
    </source>
</evidence>
<feature type="transmembrane region" description="Helical" evidence="8">
    <location>
        <begin position="149"/>
        <end position="167"/>
    </location>
</feature>
<dbReference type="InterPro" id="IPR024989">
    <property type="entry name" value="MFS_assoc_dom"/>
</dbReference>
<evidence type="ECO:0000256" key="5">
    <source>
        <dbReference type="ARBA" id="ARBA00022692"/>
    </source>
</evidence>
<evidence type="ECO:0000256" key="4">
    <source>
        <dbReference type="ARBA" id="ARBA00022519"/>
    </source>
</evidence>
<feature type="transmembrane region" description="Helical" evidence="8">
    <location>
        <begin position="54"/>
        <end position="73"/>
    </location>
</feature>
<feature type="transmembrane region" description="Helical" evidence="8">
    <location>
        <begin position="298"/>
        <end position="319"/>
    </location>
</feature>
<reference evidence="10 11" key="1">
    <citation type="submission" date="2024-02" db="EMBL/GenBank/DDBJ databases">
        <title>Expansion and revision of Xanthobacter and proposal of Roseixanthobacter gen. nov.</title>
        <authorList>
            <person name="Soltysiak M.P.M."/>
            <person name="Jalihal A."/>
            <person name="Ory A."/>
            <person name="Chrisophersen C."/>
            <person name="Lee A.D."/>
            <person name="Boulton J."/>
            <person name="Springer M."/>
        </authorList>
    </citation>
    <scope>NUCLEOTIDE SEQUENCE [LARGE SCALE GENOMIC DNA]</scope>
    <source>
        <strain evidence="10 11">23A</strain>
    </source>
</reference>
<dbReference type="PANTHER" id="PTHR23522:SF10">
    <property type="entry name" value="3-PHENYLPROPIONIC ACID TRANSPORTER-RELATED"/>
    <property type="match status" value="1"/>
</dbReference>
<keyword evidence="3" id="KW-1003">Cell membrane</keyword>
<protein>
    <submittedName>
        <fullName evidence="10">MFS transporter</fullName>
    </submittedName>
</protein>
<accession>A0ABW6ZST0</accession>
<evidence type="ECO:0000313" key="11">
    <source>
        <dbReference type="Proteomes" id="UP001604002"/>
    </source>
</evidence>
<gene>
    <name evidence="10" type="ORF">V5F32_01900</name>
</gene>
<dbReference type="Proteomes" id="UP001604002">
    <property type="component" value="Unassembled WGS sequence"/>
</dbReference>
<dbReference type="Pfam" id="PF12832">
    <property type="entry name" value="MFS_1_like"/>
    <property type="match status" value="1"/>
</dbReference>
<evidence type="ECO:0000259" key="9">
    <source>
        <dbReference type="Pfam" id="PF12832"/>
    </source>
</evidence>
<dbReference type="NCBIfam" id="NF037955">
    <property type="entry name" value="mfs"/>
    <property type="match status" value="1"/>
</dbReference>
<keyword evidence="4" id="KW-0997">Cell inner membrane</keyword>
<dbReference type="RefSeq" id="WP_393990968.1">
    <property type="nucleotide sequence ID" value="NZ_JBAFVH010000001.1"/>
</dbReference>
<evidence type="ECO:0000256" key="2">
    <source>
        <dbReference type="ARBA" id="ARBA00022448"/>
    </source>
</evidence>
<evidence type="ECO:0000256" key="3">
    <source>
        <dbReference type="ARBA" id="ARBA00022475"/>
    </source>
</evidence>
<dbReference type="SUPFAM" id="SSF103473">
    <property type="entry name" value="MFS general substrate transporter"/>
    <property type="match status" value="1"/>
</dbReference>
<dbReference type="InterPro" id="IPR036259">
    <property type="entry name" value="MFS_trans_sf"/>
</dbReference>
<evidence type="ECO:0000256" key="6">
    <source>
        <dbReference type="ARBA" id="ARBA00022989"/>
    </source>
</evidence>
<feature type="transmembrane region" description="Helical" evidence="8">
    <location>
        <begin position="269"/>
        <end position="292"/>
    </location>
</feature>
<comment type="caution">
    <text evidence="10">The sequence shown here is derived from an EMBL/GenBank/DDBJ whole genome shotgun (WGS) entry which is preliminary data.</text>
</comment>
<organism evidence="10 11">
    <name type="scientific">Xanthobacter oligotrophicus</name>
    <dbReference type="NCBI Taxonomy" id="2607286"/>
    <lineage>
        <taxon>Bacteria</taxon>
        <taxon>Pseudomonadati</taxon>
        <taxon>Pseudomonadota</taxon>
        <taxon>Alphaproteobacteria</taxon>
        <taxon>Hyphomicrobiales</taxon>
        <taxon>Xanthobacteraceae</taxon>
        <taxon>Xanthobacter</taxon>
    </lineage>
</organism>
<dbReference type="EMBL" id="JBAFVH010000001">
    <property type="protein sequence ID" value="MFG1370907.1"/>
    <property type="molecule type" value="Genomic_DNA"/>
</dbReference>
<feature type="transmembrane region" description="Helical" evidence="8">
    <location>
        <begin position="240"/>
        <end position="262"/>
    </location>
</feature>
<feature type="transmembrane region" description="Helical" evidence="8">
    <location>
        <begin position="109"/>
        <end position="128"/>
    </location>
</feature>
<feature type="domain" description="Major facilitator superfamily associated" evidence="9">
    <location>
        <begin position="22"/>
        <end position="344"/>
    </location>
</feature>
<keyword evidence="7 8" id="KW-0472">Membrane</keyword>
<feature type="transmembrane region" description="Helical" evidence="8">
    <location>
        <begin position="365"/>
        <end position="385"/>
    </location>
</feature>
<keyword evidence="11" id="KW-1185">Reference proteome</keyword>
<keyword evidence="2" id="KW-0813">Transport</keyword>
<keyword evidence="6 8" id="KW-1133">Transmembrane helix</keyword>
<comment type="subcellular location">
    <subcellularLocation>
        <location evidence="1">Cell inner membrane</location>
        <topology evidence="1">Multi-pass membrane protein</topology>
    </subcellularLocation>
</comment>
<evidence type="ECO:0000256" key="1">
    <source>
        <dbReference type="ARBA" id="ARBA00004429"/>
    </source>
</evidence>
<dbReference type="PANTHER" id="PTHR23522">
    <property type="entry name" value="BLL5896 PROTEIN"/>
    <property type="match status" value="1"/>
</dbReference>
<sequence length="396" mass="40717">MVNPAGKADGRPAPAPPALGLRLGGAYAAFFLAMGIQLPYLPLWFQHRGLGPEAIGVALAVPMLVRLVSMPLLGLLSDRLGRPKALLVALALATVGGMGMLALSVDFLAILVTLAFTALAWMPSLSLLDSYASRQARAGRADYGKARQWGSASFLVANLVGGVLIGMLGAGSVVLMMLAGQLAYVLATLALPELPRPERRPAPVTGRRARLGVLSGIVAAALVQASHATLYAFASVSWKAQGYSFTAIGVLWAVGVAAEMALFRFGTRLVVRFGPHALIAVGGITAVVRFAAMASEPPLAVLVLLQLLHAFTFAATFLAMVELVSRSVSEHRSGTGQTAAAWIGSILMSSANVASGPLWAAFGPLAFLVSSAIGLVGALAALLAARLQPHSSGSGG</sequence>
<feature type="transmembrane region" description="Helical" evidence="8">
    <location>
        <begin position="173"/>
        <end position="191"/>
    </location>
</feature>
<evidence type="ECO:0000313" key="10">
    <source>
        <dbReference type="EMBL" id="MFG1370907.1"/>
    </source>
</evidence>
<feature type="transmembrane region" description="Helical" evidence="8">
    <location>
        <begin position="339"/>
        <end position="359"/>
    </location>
</feature>
<dbReference type="PIRSF" id="PIRSF004925">
    <property type="entry name" value="HcaT"/>
    <property type="match status" value="1"/>
</dbReference>
<feature type="transmembrane region" description="Helical" evidence="8">
    <location>
        <begin position="85"/>
        <end position="103"/>
    </location>
</feature>
<feature type="transmembrane region" description="Helical" evidence="8">
    <location>
        <begin position="211"/>
        <end position="234"/>
    </location>
</feature>
<keyword evidence="5 8" id="KW-0812">Transmembrane</keyword>
<evidence type="ECO:0000256" key="7">
    <source>
        <dbReference type="ARBA" id="ARBA00023136"/>
    </source>
</evidence>
<dbReference type="Gene3D" id="1.20.1250.20">
    <property type="entry name" value="MFS general substrate transporter like domains"/>
    <property type="match status" value="2"/>
</dbReference>
<name>A0ABW6ZST0_9HYPH</name>
<feature type="transmembrane region" description="Helical" evidence="8">
    <location>
        <begin position="21"/>
        <end position="42"/>
    </location>
</feature>
<dbReference type="InterPro" id="IPR026032">
    <property type="entry name" value="HcaT-like"/>
</dbReference>